<comment type="caution">
    <text evidence="10">The sequence shown here is derived from an EMBL/GenBank/DDBJ whole genome shotgun (WGS) entry which is preliminary data.</text>
</comment>
<dbReference type="PANTHER" id="PTHR36108">
    <property type="entry name" value="COLOSSIN-B-RELATED"/>
    <property type="match status" value="1"/>
</dbReference>
<evidence type="ECO:0000313" key="10">
    <source>
        <dbReference type="EMBL" id="MBM6924107.1"/>
    </source>
</evidence>
<evidence type="ECO:0000259" key="8">
    <source>
        <dbReference type="Pfam" id="PF06458"/>
    </source>
</evidence>
<protein>
    <submittedName>
        <fullName evidence="10">MucBP domain-containing protein</fullName>
    </submittedName>
</protein>
<evidence type="ECO:0000256" key="4">
    <source>
        <dbReference type="ARBA" id="ARBA00022737"/>
    </source>
</evidence>
<reference evidence="10 11" key="1">
    <citation type="journal article" date="2021" name="Sci. Rep.">
        <title>The distribution of antibiotic resistance genes in chicken gut microbiota commensals.</title>
        <authorList>
            <person name="Juricova H."/>
            <person name="Matiasovicova J."/>
            <person name="Kubasova T."/>
            <person name="Cejkova D."/>
            <person name="Rychlik I."/>
        </authorList>
    </citation>
    <scope>NUCLEOTIDE SEQUENCE [LARGE SCALE GENOMIC DNA]</scope>
    <source>
        <strain evidence="10 11">An564</strain>
    </source>
</reference>
<keyword evidence="6" id="KW-0472">Membrane</keyword>
<keyword evidence="4" id="KW-0677">Repeat</keyword>
<evidence type="ECO:0000259" key="9">
    <source>
        <dbReference type="Pfam" id="PF17802"/>
    </source>
</evidence>
<dbReference type="Proteomes" id="UP000724149">
    <property type="component" value="Unassembled WGS sequence"/>
</dbReference>
<organism evidence="10 11">
    <name type="scientific">Hydrogenoanaerobacterium saccharovorans</name>
    <dbReference type="NCBI Taxonomy" id="474960"/>
    <lineage>
        <taxon>Bacteria</taxon>
        <taxon>Bacillati</taxon>
        <taxon>Bacillota</taxon>
        <taxon>Clostridia</taxon>
        <taxon>Eubacteriales</taxon>
        <taxon>Oscillospiraceae</taxon>
        <taxon>Hydrogenoanaerobacterium</taxon>
    </lineage>
</organism>
<dbReference type="InterPro" id="IPR013783">
    <property type="entry name" value="Ig-like_fold"/>
</dbReference>
<proteinExistence type="inferred from homology"/>
<dbReference type="InterPro" id="IPR009459">
    <property type="entry name" value="MucBP_dom"/>
</dbReference>
<keyword evidence="3 7" id="KW-0732">Signal</keyword>
<dbReference type="SUPFAM" id="SSF49478">
    <property type="entry name" value="Cna protein B-type domain"/>
    <property type="match status" value="2"/>
</dbReference>
<feature type="domain" description="SpaA-like prealbumin fold" evidence="9">
    <location>
        <begin position="2375"/>
        <end position="2449"/>
    </location>
</feature>
<feature type="domain" description="MucBP" evidence="8">
    <location>
        <begin position="1513"/>
        <end position="1583"/>
    </location>
</feature>
<keyword evidence="2" id="KW-0964">Secreted</keyword>
<evidence type="ECO:0000313" key="11">
    <source>
        <dbReference type="Proteomes" id="UP000724149"/>
    </source>
</evidence>
<comment type="similarity">
    <text evidence="1">Belongs to the serine-aspartate repeat-containing protein (SDr) family.</text>
</comment>
<feature type="compositionally biased region" description="Acidic residues" evidence="5">
    <location>
        <begin position="68"/>
        <end position="77"/>
    </location>
</feature>
<feature type="transmembrane region" description="Helical" evidence="6">
    <location>
        <begin position="2474"/>
        <end position="2493"/>
    </location>
</feature>
<feature type="compositionally biased region" description="Acidic residues" evidence="5">
    <location>
        <begin position="113"/>
        <end position="136"/>
    </location>
</feature>
<feature type="region of interest" description="Disordered" evidence="5">
    <location>
        <begin position="39"/>
        <end position="153"/>
    </location>
</feature>
<name>A0ABS2GNT7_9FIRM</name>
<evidence type="ECO:0000256" key="1">
    <source>
        <dbReference type="ARBA" id="ARBA00007257"/>
    </source>
</evidence>
<feature type="domain" description="MucBP" evidence="8">
    <location>
        <begin position="1776"/>
        <end position="1859"/>
    </location>
</feature>
<evidence type="ECO:0000256" key="3">
    <source>
        <dbReference type="ARBA" id="ARBA00022729"/>
    </source>
</evidence>
<gene>
    <name evidence="10" type="ORF">H9X81_10470</name>
</gene>
<accession>A0ABS2GNT7</accession>
<dbReference type="InterPro" id="IPR041033">
    <property type="entry name" value="SpaA_PFL_dom_1"/>
</dbReference>
<evidence type="ECO:0000256" key="6">
    <source>
        <dbReference type="SAM" id="Phobius"/>
    </source>
</evidence>
<feature type="domain" description="MucBP" evidence="8">
    <location>
        <begin position="1955"/>
        <end position="2005"/>
    </location>
</feature>
<feature type="compositionally biased region" description="Acidic residues" evidence="5">
    <location>
        <begin position="86"/>
        <end position="105"/>
    </location>
</feature>
<feature type="signal peptide" evidence="7">
    <location>
        <begin position="1"/>
        <end position="29"/>
    </location>
</feature>
<feature type="chain" id="PRO_5047093312" evidence="7">
    <location>
        <begin position="30"/>
        <end position="2506"/>
    </location>
</feature>
<dbReference type="Pfam" id="PF17802">
    <property type="entry name" value="SpaA"/>
    <property type="match status" value="2"/>
</dbReference>
<dbReference type="Pfam" id="PF06458">
    <property type="entry name" value="MucBP"/>
    <property type="match status" value="6"/>
</dbReference>
<feature type="domain" description="MucBP" evidence="8">
    <location>
        <begin position="1425"/>
        <end position="1495"/>
    </location>
</feature>
<feature type="domain" description="MucBP" evidence="8">
    <location>
        <begin position="1865"/>
        <end position="1922"/>
    </location>
</feature>
<dbReference type="PANTHER" id="PTHR36108:SF13">
    <property type="entry name" value="COLOSSIN-B-RELATED"/>
    <property type="match status" value="1"/>
</dbReference>
<keyword evidence="11" id="KW-1185">Reference proteome</keyword>
<dbReference type="Gene3D" id="2.60.40.10">
    <property type="entry name" value="Immunoglobulins"/>
    <property type="match status" value="2"/>
</dbReference>
<dbReference type="RefSeq" id="WP_204721810.1">
    <property type="nucleotide sequence ID" value="NZ_JACSNR010000010.1"/>
</dbReference>
<feature type="domain" description="MucBP" evidence="8">
    <location>
        <begin position="1603"/>
        <end position="1651"/>
    </location>
</feature>
<evidence type="ECO:0000256" key="7">
    <source>
        <dbReference type="SAM" id="SignalP"/>
    </source>
</evidence>
<sequence length="2506" mass="271856">MRKDKNQPRRLLALILAAIMVMAHGGVQAVSFAASPTADVLDPTSSVVDGPETGEMNDTQTDKTDPVWDNESEEEPEKPDNSLPGAEEDPEEPDSGLPEAEEDPEKPDSGLPEAEEDPEEPDSGLPEAEEDPEEPDSGLLVIDDTGKDTAGPDAEGEIVVDEVISEYHVKLTSNGWIEIEKGNTFDYDEETEILTATWKVADGGKFTSAMIEGSTGESVTLTEPKEFTFGGEECSLTESSGTYTLKILKPQTDLTITVNGESATPPQKITVNAKCNEWIIMDQDSGLTVEGSDATAVWTVKEGGALSTIRISNSTESITVLGTGDFEFGGQLCTLEQTGGIYTLQLHGLAEDTELQIQGETKIPPVKVSVSANEWIDMDMSTDIKLEGNTVVATWSLMNGGTFDSVTITNEDGTLTLNQPGETQFLGKPCTLTLVNGIYTLRVNGLAKDTEIGILGFSAQKVNVNLAGNKWVDIDPEKGLSYENGTVVATWSVLEDAKLGSVIVSNEDGTVTVTETGTFDFLGQSCSLEQVNNTYTMRLNGLKKDTAVQVFGVPKVPTESIKINVTGDGWIEMDEKTGVMIDGNDVTATWSIKAGGKLSSVKLSCEGEEITIKQTGSFQFQGQSCTLEQSGSAYILTMPGLTKDTQIDLAGESDAQVPGDSINVKVQGNSWLEIDAQTGVEINGGDVTANWSIKDGGVLSSVTLSCDGEEVTIEGPGGFEFQGHTGRMEQRGNDYTLYLTGLTKDTVIRILGEPVAGESIRVSVSHNGLVEMDQNTGLTVSGGDVTATWAIAAGGKLASVKLSCEGEEITVTGPGGFEFQGQTGRIEQRGSTYTLYLTELTKDTEIQILGAPLRAEIKGNEWVDLDEDTALTFSGGDLTAQWSIRTDGALESVVLQCGEEKVTVTDAGEFEAFGQIGTLLQDGSNWTLSLDGITQDILITVNGVSTLPENVTVTVNAREETLVIEEGTLEKENIFPGGADASFSFQFKEGVVVQSFTISDGNEQVTVGPGEEEFTLGDQTYSLKLSSGPTGRPVYVIQLNHLISDMEITPNIKHTVSIIVNDPARFILEQSSAIAEDYGSQTMSWTVADGSRITALNVTAGDVDTDIAPTSSGPFTLNGISGNVTISGKKYTMTLDNIHVPVEITLTAADDIVYGGYELSDDVTLLPFRPESGTSANSAFGFSVSYQTREDGSVLITHTASQARYHGGRARLISENYSNGQVIEKLEAPITVTIKVQCTQGCGAIGTASVTIPYRSMLVECRDEKGNIITPSTFNTACYAMDNRTYEFAPPSIAWYEYQSAELVQHTGATTMKEDNGKVYFAIDTNDSAKIVLHYRARAHVGIQYQDDLGQPVAFDGAASGIDGYRDETKSVNLPTDPWYDYDSAEMSNIGSSGILISSNKDQVSVKLNHRNGSDLTVEYIAKAKIRVEYVDELGNPMGDLIPEGTPGEYSGYRGDVKSIPTPNVPNYQYIRMYSSTDGATVSGTLNAQAKTVTLGFQDATTIYVVYQPKASVNVRYVDDLGNPIDVSGVPGAVDLLSGLRGNTLAVPTPDMADYTYERMYITTPPEALESGTLNADQRTVTLNKEYASTITVVYRAKASFEVQYIDDHGNSINDLMTATPFKYTGHRDDEITIPTPKLTDYDFISMEITHPDTGAGPNESASLDPETHLATMKSGYNSVIKVHYHAKGSVAIQYVDELGDTIPFENAELSTAGYRNTVNTITLPQHPYYRYESAEITPDAIPSGTLLSADKDSLKVNMEIGDDSTITVRYQALADVTVRYVDELGNEINDLMPEGTAFLLSGDRGDKVQVQTPDMADYVYESMSISTEAGKVESGFLDAEAKEVTLGFENASTVTVVYHAKASVNVHYVDELGAPIDDLMPEGSATIIAGLRGEHYTVAIPVLADYDFEQMFITTPEGSLESGFLDEISYDLKLNKEYASTVTLVYHAKASFKVEYVDDLGQNINDVIAAALAVGNPFEYTGHRGDEITIPTPELEDYQFNSMAIQSGNSVNLNAESHLAVMNAGYDGVIQVKYDYRATVYLKYEDMNGNDISGEFDPANPTLLEGFRNRTIEIPHPDTGSYIFDHFEIETLPGEEPSGYLGDQYDPILTFGVRDASTVTVVYRWIDLGIELKGVTFEGEPMEEDQTLYLSQGATFTWTVTNHGTAPCYPEVEFQFPDYLLMSNKTPGSTVTANRLPNEEITTFAVPGSTVTGTRVKLDNLLQPGESVDFITLFQVDTVDTYERVDIIAVIPEYQQDKNGNSYPDIDLSNNKAQGELEILNPPIIMKKINSEDTKEQLEGCYIEIYDKHDNMVWEGWSDQNGEFYVTGLYPGEYQVYERYAPEGFARENLFWTLTVKDDMTARGKEISDEPVRIAVKKISAFTGEPLEGAVFGLYDENGQLVDTQTSGEDGMLYFERLDWGEYSIEELQAPAGFMASGRIIRLEITDKYMNQEDPYVVRNAGTVNTGIGPVPIFLGPTAAVGALGGIAILVITKSRRKQKEGEDA</sequence>
<dbReference type="Gene3D" id="3.10.20.320">
    <property type="entry name" value="Putative peptidoglycan bound protein (lpxtg motif)"/>
    <property type="match status" value="2"/>
</dbReference>
<keyword evidence="6" id="KW-0812">Transmembrane</keyword>
<evidence type="ECO:0000256" key="2">
    <source>
        <dbReference type="ARBA" id="ARBA00022525"/>
    </source>
</evidence>
<evidence type="ECO:0000256" key="5">
    <source>
        <dbReference type="SAM" id="MobiDB-lite"/>
    </source>
</evidence>
<keyword evidence="6" id="KW-1133">Transmembrane helix</keyword>
<feature type="domain" description="SpaA-like prealbumin fold" evidence="9">
    <location>
        <begin position="2287"/>
        <end position="2363"/>
    </location>
</feature>
<dbReference type="EMBL" id="JACSNR010000010">
    <property type="protein sequence ID" value="MBM6924107.1"/>
    <property type="molecule type" value="Genomic_DNA"/>
</dbReference>